<feature type="region of interest" description="Disordered" evidence="1">
    <location>
        <begin position="1"/>
        <end position="36"/>
    </location>
</feature>
<accession>A0A9D1YWV3</accession>
<name>A0A9D1YWV3_9MICO</name>
<evidence type="ECO:0000256" key="1">
    <source>
        <dbReference type="SAM" id="MobiDB-lite"/>
    </source>
</evidence>
<sequence>MATTHSDRGALPHRSIAPRPGELEKRPGPEQPQPPLTPLMYVDAKTYMPDYPVTVCPTCAFPYLHLMRVGAVRRRGFGVVEHHSFTEWGDGKLNWEQVPLLEDVTGNSLVLEFLCEEGHTSIVELGSDEGLLATRVTRLGDVGDARAMVWQEPDSSHATDGGEK</sequence>
<organism evidence="2 3">
    <name type="scientific">Candidatus Agrococcus pullicola</name>
    <dbReference type="NCBI Taxonomy" id="2838429"/>
    <lineage>
        <taxon>Bacteria</taxon>
        <taxon>Bacillati</taxon>
        <taxon>Actinomycetota</taxon>
        <taxon>Actinomycetes</taxon>
        <taxon>Micrococcales</taxon>
        <taxon>Microbacteriaceae</taxon>
        <taxon>Agrococcus</taxon>
    </lineage>
</organism>
<proteinExistence type="predicted"/>
<feature type="compositionally biased region" description="Basic and acidic residues" evidence="1">
    <location>
        <begin position="1"/>
        <end position="10"/>
    </location>
</feature>
<evidence type="ECO:0000313" key="2">
    <source>
        <dbReference type="EMBL" id="HIY67349.1"/>
    </source>
</evidence>
<comment type="caution">
    <text evidence="2">The sequence shown here is derived from an EMBL/GenBank/DDBJ whole genome shotgun (WGS) entry which is preliminary data.</text>
</comment>
<dbReference type="EMBL" id="DXDC01000417">
    <property type="protein sequence ID" value="HIY67349.1"/>
    <property type="molecule type" value="Genomic_DNA"/>
</dbReference>
<protein>
    <submittedName>
        <fullName evidence="2">Uncharacterized protein</fullName>
    </submittedName>
</protein>
<evidence type="ECO:0000313" key="3">
    <source>
        <dbReference type="Proteomes" id="UP000824005"/>
    </source>
</evidence>
<dbReference type="AlphaFoldDB" id="A0A9D1YWV3"/>
<reference evidence="2" key="1">
    <citation type="journal article" date="2021" name="PeerJ">
        <title>Extensive microbial diversity within the chicken gut microbiome revealed by metagenomics and culture.</title>
        <authorList>
            <person name="Gilroy R."/>
            <person name="Ravi A."/>
            <person name="Getino M."/>
            <person name="Pursley I."/>
            <person name="Horton D.L."/>
            <person name="Alikhan N.F."/>
            <person name="Baker D."/>
            <person name="Gharbi K."/>
            <person name="Hall N."/>
            <person name="Watson M."/>
            <person name="Adriaenssens E.M."/>
            <person name="Foster-Nyarko E."/>
            <person name="Jarju S."/>
            <person name="Secka A."/>
            <person name="Antonio M."/>
            <person name="Oren A."/>
            <person name="Chaudhuri R.R."/>
            <person name="La Ragione R."/>
            <person name="Hildebrand F."/>
            <person name="Pallen M.J."/>
        </authorList>
    </citation>
    <scope>NUCLEOTIDE SEQUENCE</scope>
    <source>
        <strain evidence="2">ChiGjej1B1-98</strain>
    </source>
</reference>
<dbReference type="Proteomes" id="UP000824005">
    <property type="component" value="Unassembled WGS sequence"/>
</dbReference>
<reference evidence="2" key="2">
    <citation type="submission" date="2021-04" db="EMBL/GenBank/DDBJ databases">
        <authorList>
            <person name="Gilroy R."/>
        </authorList>
    </citation>
    <scope>NUCLEOTIDE SEQUENCE</scope>
    <source>
        <strain evidence="2">ChiGjej1B1-98</strain>
    </source>
</reference>
<gene>
    <name evidence="2" type="ORF">H9830_13870</name>
</gene>